<dbReference type="VEuPathDB" id="AmoebaDB:EIN_373330"/>
<name>A0A0A1TVT2_ENTIV</name>
<dbReference type="OMA" id="HEEELLW"/>
<feature type="region of interest" description="Disordered" evidence="1">
    <location>
        <begin position="170"/>
        <end position="203"/>
    </location>
</feature>
<dbReference type="InterPro" id="IPR029071">
    <property type="entry name" value="Ubiquitin-like_domsf"/>
</dbReference>
<dbReference type="CDD" id="cd17039">
    <property type="entry name" value="Ubl_ubiquitin_like"/>
    <property type="match status" value="1"/>
</dbReference>
<accession>A0A0A1TVT2</accession>
<evidence type="ECO:0000256" key="1">
    <source>
        <dbReference type="SAM" id="MobiDB-lite"/>
    </source>
</evidence>
<dbReference type="Proteomes" id="UP000014680">
    <property type="component" value="Unassembled WGS sequence"/>
</dbReference>
<dbReference type="KEGG" id="eiv:EIN_373330"/>
<dbReference type="RefSeq" id="XP_004182734.1">
    <property type="nucleotide sequence ID" value="XM_004182686.1"/>
</dbReference>
<gene>
    <name evidence="2" type="ORF">EIN_373330</name>
</gene>
<evidence type="ECO:0008006" key="4">
    <source>
        <dbReference type="Google" id="ProtNLM"/>
    </source>
</evidence>
<keyword evidence="3" id="KW-1185">Reference proteome</keyword>
<evidence type="ECO:0000313" key="2">
    <source>
        <dbReference type="EMBL" id="ELP83388.1"/>
    </source>
</evidence>
<reference evidence="2 3" key="1">
    <citation type="submission" date="2012-10" db="EMBL/GenBank/DDBJ databases">
        <authorList>
            <person name="Zafar N."/>
            <person name="Inman J."/>
            <person name="Hall N."/>
            <person name="Lorenzi H."/>
            <person name="Caler E."/>
        </authorList>
    </citation>
    <scope>NUCLEOTIDE SEQUENCE [LARGE SCALE GENOMIC DNA]</scope>
    <source>
        <strain evidence="2 3">IP1</strain>
    </source>
</reference>
<protein>
    <recommendedName>
        <fullName evidence="4">Ubiquitin-like domain-containing protein</fullName>
    </recommendedName>
</protein>
<organism evidence="2 3">
    <name type="scientific">Entamoeba invadens IP1</name>
    <dbReference type="NCBI Taxonomy" id="370355"/>
    <lineage>
        <taxon>Eukaryota</taxon>
        <taxon>Amoebozoa</taxon>
        <taxon>Evosea</taxon>
        <taxon>Archamoebae</taxon>
        <taxon>Mastigamoebida</taxon>
        <taxon>Entamoebidae</taxon>
        <taxon>Entamoeba</taxon>
    </lineage>
</organism>
<dbReference type="SUPFAM" id="SSF54236">
    <property type="entry name" value="Ubiquitin-like"/>
    <property type="match status" value="1"/>
</dbReference>
<sequence length="395" mass="45261">MSSDYRIYIREVGPKKTIVVTVNENAMVGVVAQRIFRSPDQILTYKNRVLDNTHTFKYYNIPKDSLLYIGHVKQRSIPLESLPQFAELDQNGTLIIPFIEELINNNAEILESIQRGERPNFHISIRTNRNGSNPTQQFRIETTFHSNVVHPTTQSAQNVLQNRTNLIRQSNTISSSNQGNQNIPNPHTNRSNTGSRPTPVDLQSRRVLENLLNTPQFRGIIQRSAGTTIEPQYNTDYNAAMLFIQSWLNVSSQSFSRMAVLFSSIYNLLNNPRIVLSQETFRNVTGVMRAMSRFLNESAQVMENEFVERGNQSARKCGGERDVSVDSQDDDVMWRAFEETLEEHERQNEEQIMNAALQEATQSDSYHIQYNGSDHLIDYNTSLDEINSIIDQLTK</sequence>
<feature type="compositionally biased region" description="Polar residues" evidence="1">
    <location>
        <begin position="170"/>
        <end position="196"/>
    </location>
</feature>
<dbReference type="AlphaFoldDB" id="A0A0A1TVT2"/>
<proteinExistence type="predicted"/>
<dbReference type="GeneID" id="14882490"/>
<dbReference type="OrthoDB" id="28572at2759"/>
<dbReference type="EMBL" id="KB207268">
    <property type="protein sequence ID" value="ELP83388.1"/>
    <property type="molecule type" value="Genomic_DNA"/>
</dbReference>
<evidence type="ECO:0000313" key="3">
    <source>
        <dbReference type="Proteomes" id="UP000014680"/>
    </source>
</evidence>